<dbReference type="InterPro" id="IPR029063">
    <property type="entry name" value="SAM-dependent_MTases_sf"/>
</dbReference>
<dbReference type="GO" id="GO:0008168">
    <property type="term" value="F:methyltransferase activity"/>
    <property type="evidence" value="ECO:0007669"/>
    <property type="project" value="UniProtKB-KW"/>
</dbReference>
<evidence type="ECO:0000313" key="6">
    <source>
        <dbReference type="Proteomes" id="UP000000361"/>
    </source>
</evidence>
<proteinExistence type="predicted"/>
<evidence type="ECO:0000256" key="1">
    <source>
        <dbReference type="ARBA" id="ARBA00022603"/>
    </source>
</evidence>
<name>A1B9I7_PARDP</name>
<organism evidence="5 6">
    <name type="scientific">Paracoccus denitrificans (strain Pd 1222)</name>
    <dbReference type="NCBI Taxonomy" id="318586"/>
    <lineage>
        <taxon>Bacteria</taxon>
        <taxon>Pseudomonadati</taxon>
        <taxon>Pseudomonadota</taxon>
        <taxon>Alphaproteobacteria</taxon>
        <taxon>Rhodobacterales</taxon>
        <taxon>Paracoccaceae</taxon>
        <taxon>Paracoccus</taxon>
    </lineage>
</organism>
<evidence type="ECO:0000256" key="3">
    <source>
        <dbReference type="ARBA" id="ARBA00022691"/>
    </source>
</evidence>
<evidence type="ECO:0000313" key="5">
    <source>
        <dbReference type="EMBL" id="ABL72181.1"/>
    </source>
</evidence>
<evidence type="ECO:0000259" key="4">
    <source>
        <dbReference type="Pfam" id="PF13649"/>
    </source>
</evidence>
<dbReference type="HOGENOM" id="CLU_074551_0_0_5"/>
<dbReference type="PANTHER" id="PTHR43464:SF19">
    <property type="entry name" value="UBIQUINONE BIOSYNTHESIS O-METHYLTRANSFERASE, MITOCHONDRIAL"/>
    <property type="match status" value="1"/>
</dbReference>
<dbReference type="PANTHER" id="PTHR43464">
    <property type="entry name" value="METHYLTRANSFERASE"/>
    <property type="match status" value="1"/>
</dbReference>
<sequence>MQHPNPLEKPEDLLARARSVSSDTAGVLITSLREARSRRILELGCGDGTITALLHEAGFDVTGLDPSAEALARARARLPSVTFIEAHAEALPELRPFDAACFVNALHHVEPPAMTGAVLNALSVLRPGGLLHVVEPLATGSFFRAMRPVEDESAIRQKAVQAVESLISEGRIVLRDLRRWTRESRFRDLEEFVDYLARVDPDRAALAQGNAAALARAWRDNIRVRDGKAVLVQPLVCWTLARAEDSGGRP</sequence>
<dbReference type="RefSeq" id="WP_011750348.1">
    <property type="nucleotide sequence ID" value="NC_008687.1"/>
</dbReference>
<gene>
    <name evidence="5" type="ordered locus">Pden_4117</name>
</gene>
<dbReference type="EMBL" id="CP000490">
    <property type="protein sequence ID" value="ABL72181.1"/>
    <property type="molecule type" value="Genomic_DNA"/>
</dbReference>
<dbReference type="STRING" id="318586.Pden_4117"/>
<keyword evidence="3" id="KW-0949">S-adenosyl-L-methionine</keyword>
<dbReference type="GO" id="GO:0032259">
    <property type="term" value="P:methylation"/>
    <property type="evidence" value="ECO:0007669"/>
    <property type="project" value="UniProtKB-KW"/>
</dbReference>
<reference evidence="6" key="1">
    <citation type="submission" date="2006-12" db="EMBL/GenBank/DDBJ databases">
        <title>Complete sequence of chromosome 2 of Paracoccus denitrificans PD1222.</title>
        <authorList>
            <person name="Copeland A."/>
            <person name="Lucas S."/>
            <person name="Lapidus A."/>
            <person name="Barry K."/>
            <person name="Detter J.C."/>
            <person name="Glavina del Rio T."/>
            <person name="Hammon N."/>
            <person name="Israni S."/>
            <person name="Dalin E."/>
            <person name="Tice H."/>
            <person name="Pitluck S."/>
            <person name="Munk A.C."/>
            <person name="Brettin T."/>
            <person name="Bruce D."/>
            <person name="Han C."/>
            <person name="Tapia R."/>
            <person name="Gilna P."/>
            <person name="Schmutz J."/>
            <person name="Larimer F."/>
            <person name="Land M."/>
            <person name="Hauser L."/>
            <person name="Kyrpides N."/>
            <person name="Lykidis A."/>
            <person name="Spiro S."/>
            <person name="Richardson D.J."/>
            <person name="Moir J.W.B."/>
            <person name="Ferguson S.J."/>
            <person name="van Spanning R.J.M."/>
            <person name="Richardson P."/>
        </authorList>
    </citation>
    <scope>NUCLEOTIDE SEQUENCE [LARGE SCALE GENOMIC DNA]</scope>
    <source>
        <strain evidence="6">Pd 1222</strain>
    </source>
</reference>
<dbReference type="AlphaFoldDB" id="A1B9I7"/>
<dbReference type="InterPro" id="IPR041698">
    <property type="entry name" value="Methyltransf_25"/>
</dbReference>
<protein>
    <submittedName>
        <fullName evidence="5">Pimeloyl-CoA biosynthesis protein BioC</fullName>
    </submittedName>
</protein>
<keyword evidence="1" id="KW-0489">Methyltransferase</keyword>
<dbReference type="eggNOG" id="COG0500">
    <property type="taxonomic scope" value="Bacteria"/>
</dbReference>
<keyword evidence="2" id="KW-0808">Transferase</keyword>
<dbReference type="OrthoDB" id="9808140at2"/>
<keyword evidence="6" id="KW-1185">Reference proteome</keyword>
<dbReference type="GeneID" id="93453783"/>
<accession>A1B9I7</accession>
<dbReference type="Proteomes" id="UP000000361">
    <property type="component" value="Chromosome 2"/>
</dbReference>
<feature type="domain" description="Methyltransferase" evidence="4">
    <location>
        <begin position="40"/>
        <end position="129"/>
    </location>
</feature>
<evidence type="ECO:0000256" key="2">
    <source>
        <dbReference type="ARBA" id="ARBA00022679"/>
    </source>
</evidence>
<dbReference type="EnsemblBacteria" id="ABL72181">
    <property type="protein sequence ID" value="ABL72181"/>
    <property type="gene ID" value="Pden_4117"/>
</dbReference>
<dbReference type="CDD" id="cd02440">
    <property type="entry name" value="AdoMet_MTases"/>
    <property type="match status" value="1"/>
</dbReference>
<dbReference type="SUPFAM" id="SSF53335">
    <property type="entry name" value="S-adenosyl-L-methionine-dependent methyltransferases"/>
    <property type="match status" value="1"/>
</dbReference>
<dbReference type="KEGG" id="pde:Pden_4117"/>
<dbReference type="Pfam" id="PF13649">
    <property type="entry name" value="Methyltransf_25"/>
    <property type="match status" value="1"/>
</dbReference>
<dbReference type="Gene3D" id="3.40.50.150">
    <property type="entry name" value="Vaccinia Virus protein VP39"/>
    <property type="match status" value="1"/>
</dbReference>